<evidence type="ECO:0000313" key="3">
    <source>
        <dbReference type="Proteomes" id="UP001183809"/>
    </source>
</evidence>
<comment type="caution">
    <text evidence="2">The sequence shown here is derived from an EMBL/GenBank/DDBJ whole genome shotgun (WGS) entry which is preliminary data.</text>
</comment>
<feature type="transmembrane region" description="Helical" evidence="1">
    <location>
        <begin position="109"/>
        <end position="127"/>
    </location>
</feature>
<dbReference type="RefSeq" id="WP_311696828.1">
    <property type="nucleotide sequence ID" value="NZ_JAVREY010000023.1"/>
</dbReference>
<organism evidence="2 3">
    <name type="scientific">Streptomyces gibsoniae</name>
    <dbReference type="NCBI Taxonomy" id="3075529"/>
    <lineage>
        <taxon>Bacteria</taxon>
        <taxon>Bacillati</taxon>
        <taxon>Actinomycetota</taxon>
        <taxon>Actinomycetes</taxon>
        <taxon>Kitasatosporales</taxon>
        <taxon>Streptomycetaceae</taxon>
        <taxon>Streptomyces</taxon>
    </lineage>
</organism>
<gene>
    <name evidence="2" type="ORF">RM764_20500</name>
</gene>
<keyword evidence="1" id="KW-0472">Membrane</keyword>
<reference evidence="3" key="1">
    <citation type="submission" date="2023-07" db="EMBL/GenBank/DDBJ databases">
        <title>30 novel species of actinomycetes from the DSMZ collection.</title>
        <authorList>
            <person name="Nouioui I."/>
        </authorList>
    </citation>
    <scope>NUCLEOTIDE SEQUENCE [LARGE SCALE GENOMIC DNA]</scope>
    <source>
        <strain evidence="3">DSM 41699</strain>
    </source>
</reference>
<evidence type="ECO:0008006" key="4">
    <source>
        <dbReference type="Google" id="ProtNLM"/>
    </source>
</evidence>
<keyword evidence="1" id="KW-0812">Transmembrane</keyword>
<protein>
    <recommendedName>
        <fullName evidence="4">Integral membrane protein</fullName>
    </recommendedName>
</protein>
<keyword evidence="1" id="KW-1133">Transmembrane helix</keyword>
<sequence length="155" mass="15946">MYPEHTHHAPDHGAVEVHQPTSIQPVVAQLAVPMVPVQPGTVPAVASIVLPDGRVVTGYAIEPAKPEPVAAKPAVSRAAVNVALGGVGFLAVCGGLLLLTTFIAALTALITQLITLAAVIFGGWIAVQVFSATGHHGGTTVNIRKAVIKRNHFHG</sequence>
<keyword evidence="3" id="KW-1185">Reference proteome</keyword>
<evidence type="ECO:0000256" key="1">
    <source>
        <dbReference type="SAM" id="Phobius"/>
    </source>
</evidence>
<accession>A0ABU2TWN1</accession>
<evidence type="ECO:0000313" key="2">
    <source>
        <dbReference type="EMBL" id="MDT0465358.1"/>
    </source>
</evidence>
<dbReference type="EMBL" id="JAVREY010000023">
    <property type="protein sequence ID" value="MDT0465358.1"/>
    <property type="molecule type" value="Genomic_DNA"/>
</dbReference>
<proteinExistence type="predicted"/>
<name>A0ABU2TWN1_9ACTN</name>
<dbReference type="Proteomes" id="UP001183809">
    <property type="component" value="Unassembled WGS sequence"/>
</dbReference>
<feature type="transmembrane region" description="Helical" evidence="1">
    <location>
        <begin position="82"/>
        <end position="103"/>
    </location>
</feature>